<dbReference type="AlphaFoldDB" id="A0A7S2TKU4"/>
<gene>
    <name evidence="3" type="ORF">LSP00402_LOCUS4181</name>
</gene>
<dbReference type="PROSITE" id="PS51532">
    <property type="entry name" value="PITH"/>
    <property type="match status" value="1"/>
</dbReference>
<keyword evidence="1" id="KW-1015">Disulfide bond</keyword>
<evidence type="ECO:0000259" key="2">
    <source>
        <dbReference type="PROSITE" id="PS51532"/>
    </source>
</evidence>
<dbReference type="InterPro" id="IPR010400">
    <property type="entry name" value="PITH_dom"/>
</dbReference>
<reference evidence="3" key="1">
    <citation type="submission" date="2021-01" db="EMBL/GenBank/DDBJ databases">
        <authorList>
            <person name="Corre E."/>
            <person name="Pelletier E."/>
            <person name="Niang G."/>
            <person name="Scheremetjew M."/>
            <person name="Finn R."/>
            <person name="Kale V."/>
            <person name="Holt S."/>
            <person name="Cochrane G."/>
            <person name="Meng A."/>
            <person name="Brown T."/>
            <person name="Cohen L."/>
        </authorList>
    </citation>
    <scope>NUCLEOTIDE SEQUENCE</scope>
    <source>
        <strain evidence="3">CCMP622</strain>
    </source>
</reference>
<dbReference type="Pfam" id="PF06201">
    <property type="entry name" value="PITH"/>
    <property type="match status" value="1"/>
</dbReference>
<sequence>MEEGDLSKFINAGKVVCLNGDKSTQPGSVVSGLGLLKSDTDEQMILVIPFTEKVKIRSVAITAESKGDVDGAPKVVKLFKNEQNLDFNDAEDADPTAELDLSKDDVKSGKVQKLKFTKFQSVETMTVFIESNQADEEQTFLNNITFYGVPIQGTNMSDLKKAG</sequence>
<dbReference type="PANTHER" id="PTHR46115">
    <property type="entry name" value="THIOREDOXIN-LIKE PROTEIN 1"/>
    <property type="match status" value="1"/>
</dbReference>
<dbReference type="Gene3D" id="2.60.120.470">
    <property type="entry name" value="PITH domain"/>
    <property type="match status" value="1"/>
</dbReference>
<protein>
    <recommendedName>
        <fullName evidence="2">PITH domain-containing protein</fullName>
    </recommendedName>
</protein>
<dbReference type="InterPro" id="IPR037047">
    <property type="entry name" value="PITH_dom_sf"/>
</dbReference>
<dbReference type="GO" id="GO:0005737">
    <property type="term" value="C:cytoplasm"/>
    <property type="evidence" value="ECO:0007669"/>
    <property type="project" value="UniProtKB-ARBA"/>
</dbReference>
<accession>A0A7S2TKU4</accession>
<proteinExistence type="predicted"/>
<evidence type="ECO:0000313" key="3">
    <source>
        <dbReference type="EMBL" id="CAD9752409.1"/>
    </source>
</evidence>
<evidence type="ECO:0000256" key="1">
    <source>
        <dbReference type="ARBA" id="ARBA00023157"/>
    </source>
</evidence>
<dbReference type="InterPro" id="IPR008979">
    <property type="entry name" value="Galactose-bd-like_sf"/>
</dbReference>
<dbReference type="SUPFAM" id="SSF49785">
    <property type="entry name" value="Galactose-binding domain-like"/>
    <property type="match status" value="1"/>
</dbReference>
<dbReference type="EMBL" id="HBHP01006744">
    <property type="protein sequence ID" value="CAD9752409.1"/>
    <property type="molecule type" value="Transcribed_RNA"/>
</dbReference>
<organism evidence="3">
    <name type="scientific">Lotharella oceanica</name>
    <dbReference type="NCBI Taxonomy" id="641309"/>
    <lineage>
        <taxon>Eukaryota</taxon>
        <taxon>Sar</taxon>
        <taxon>Rhizaria</taxon>
        <taxon>Cercozoa</taxon>
        <taxon>Chlorarachniophyceae</taxon>
        <taxon>Lotharella</taxon>
    </lineage>
</organism>
<name>A0A7S2TKU4_9EUKA</name>
<feature type="domain" description="PITH" evidence="2">
    <location>
        <begin position="1"/>
        <end position="163"/>
    </location>
</feature>